<accession>A0A382VXT1</accession>
<proteinExistence type="predicted"/>
<dbReference type="AlphaFoldDB" id="A0A382VXT1"/>
<organism evidence="1">
    <name type="scientific">marine metagenome</name>
    <dbReference type="NCBI Taxonomy" id="408172"/>
    <lineage>
        <taxon>unclassified sequences</taxon>
        <taxon>metagenomes</taxon>
        <taxon>ecological metagenomes</taxon>
    </lineage>
</organism>
<name>A0A382VXT1_9ZZZZ</name>
<evidence type="ECO:0000313" key="1">
    <source>
        <dbReference type="EMBL" id="SVD50688.1"/>
    </source>
</evidence>
<protein>
    <submittedName>
        <fullName evidence="1">Uncharacterized protein</fullName>
    </submittedName>
</protein>
<dbReference type="EMBL" id="UINC01155061">
    <property type="protein sequence ID" value="SVD50688.1"/>
    <property type="molecule type" value="Genomic_DNA"/>
</dbReference>
<feature type="non-terminal residue" evidence="1">
    <location>
        <position position="40"/>
    </location>
</feature>
<sequence length="40" mass="4703">MLKKIQVPLYGTNMDIVIDQKNHQNALSYLKNNNIKPKEF</sequence>
<reference evidence="1" key="1">
    <citation type="submission" date="2018-05" db="EMBL/GenBank/DDBJ databases">
        <authorList>
            <person name="Lanie J.A."/>
            <person name="Ng W.-L."/>
            <person name="Kazmierczak K.M."/>
            <person name="Andrzejewski T.M."/>
            <person name="Davidsen T.M."/>
            <person name="Wayne K.J."/>
            <person name="Tettelin H."/>
            <person name="Glass J.I."/>
            <person name="Rusch D."/>
            <person name="Podicherti R."/>
            <person name="Tsui H.-C.T."/>
            <person name="Winkler M.E."/>
        </authorList>
    </citation>
    <scope>NUCLEOTIDE SEQUENCE</scope>
</reference>
<gene>
    <name evidence="1" type="ORF">METZ01_LOCUS403542</name>
</gene>